<dbReference type="EMBL" id="QJKJ01012497">
    <property type="protein sequence ID" value="RDX68511.1"/>
    <property type="molecule type" value="Genomic_DNA"/>
</dbReference>
<proteinExistence type="predicted"/>
<evidence type="ECO:0000313" key="1">
    <source>
        <dbReference type="EMBL" id="RDX68511.1"/>
    </source>
</evidence>
<reference evidence="1" key="1">
    <citation type="submission" date="2018-05" db="EMBL/GenBank/DDBJ databases">
        <title>Draft genome of Mucuna pruriens seed.</title>
        <authorList>
            <person name="Nnadi N.E."/>
            <person name="Vos R."/>
            <person name="Hasami M.H."/>
            <person name="Devisetty U.K."/>
            <person name="Aguiy J.C."/>
        </authorList>
    </citation>
    <scope>NUCLEOTIDE SEQUENCE [LARGE SCALE GENOMIC DNA]</scope>
    <source>
        <strain evidence="1">JCA_2017</strain>
    </source>
</reference>
<accession>A0A371ER50</accession>
<dbReference type="AlphaFoldDB" id="A0A371ER50"/>
<comment type="caution">
    <text evidence="1">The sequence shown here is derived from an EMBL/GenBank/DDBJ whole genome shotgun (WGS) entry which is preliminary data.</text>
</comment>
<protein>
    <submittedName>
        <fullName evidence="1">(E,E)-geranyllinalool synthase</fullName>
    </submittedName>
</protein>
<gene>
    <name evidence="1" type="primary">GES</name>
    <name evidence="1" type="ORF">CR513_52497</name>
</gene>
<keyword evidence="2" id="KW-1185">Reference proteome</keyword>
<organism evidence="1 2">
    <name type="scientific">Mucuna pruriens</name>
    <name type="common">Velvet bean</name>
    <name type="synonym">Dolichos pruriens</name>
    <dbReference type="NCBI Taxonomy" id="157652"/>
    <lineage>
        <taxon>Eukaryota</taxon>
        <taxon>Viridiplantae</taxon>
        <taxon>Streptophyta</taxon>
        <taxon>Embryophyta</taxon>
        <taxon>Tracheophyta</taxon>
        <taxon>Spermatophyta</taxon>
        <taxon>Magnoliopsida</taxon>
        <taxon>eudicotyledons</taxon>
        <taxon>Gunneridae</taxon>
        <taxon>Pentapetalae</taxon>
        <taxon>rosids</taxon>
        <taxon>fabids</taxon>
        <taxon>Fabales</taxon>
        <taxon>Fabaceae</taxon>
        <taxon>Papilionoideae</taxon>
        <taxon>50 kb inversion clade</taxon>
        <taxon>NPAAA clade</taxon>
        <taxon>indigoferoid/millettioid clade</taxon>
        <taxon>Phaseoleae</taxon>
        <taxon>Mucuna</taxon>
    </lineage>
</organism>
<feature type="non-terminal residue" evidence="1">
    <location>
        <position position="1"/>
    </location>
</feature>
<dbReference type="STRING" id="157652.A0A371ER50"/>
<dbReference type="OrthoDB" id="2343925at2759"/>
<sequence>MTYRATRGKVEFSSAQLDVDGQNDFPKHCKLLHLTCLKVFQMFYNSSNAFDSNSQLLEDINKAIYLPLRRNTKLRKIDFSLHSMQRPQFSRSFKHNSCISLVCIKFLHLL</sequence>
<evidence type="ECO:0000313" key="2">
    <source>
        <dbReference type="Proteomes" id="UP000257109"/>
    </source>
</evidence>
<name>A0A371ER50_MUCPR</name>
<dbReference type="Proteomes" id="UP000257109">
    <property type="component" value="Unassembled WGS sequence"/>
</dbReference>